<sequence length="99" mass="11538">MKVIDSHVVIVNLILSILFSLIYPSHSSDLRSFRDSRKEMEHCREGLESALHHNAETPRRKIQEVQDVVNAVQVSRRVFRERALEYTLQINVIQGKKEV</sequence>
<dbReference type="EMBL" id="JAACNH010000235">
    <property type="protein sequence ID" value="KAG8431355.1"/>
    <property type="molecule type" value="Genomic_DNA"/>
</dbReference>
<dbReference type="AlphaFoldDB" id="A0A8T2IEF7"/>
<dbReference type="OrthoDB" id="9899891at2759"/>
<proteinExistence type="predicted"/>
<keyword evidence="4" id="KW-1185">Reference proteome</keyword>
<evidence type="ECO:0000259" key="2">
    <source>
        <dbReference type="Pfam" id="PF16746"/>
    </source>
</evidence>
<dbReference type="Proteomes" id="UP000812440">
    <property type="component" value="Unassembled WGS sequence"/>
</dbReference>
<evidence type="ECO:0000256" key="1">
    <source>
        <dbReference type="SAM" id="Phobius"/>
    </source>
</evidence>
<dbReference type="InterPro" id="IPR004148">
    <property type="entry name" value="BAR_dom"/>
</dbReference>
<feature type="domain" description="BAR" evidence="2">
    <location>
        <begin position="28"/>
        <end position="98"/>
    </location>
</feature>
<dbReference type="GO" id="GO:0005737">
    <property type="term" value="C:cytoplasm"/>
    <property type="evidence" value="ECO:0007669"/>
    <property type="project" value="InterPro"/>
</dbReference>
<dbReference type="SUPFAM" id="SSF103657">
    <property type="entry name" value="BAR/IMD domain-like"/>
    <property type="match status" value="1"/>
</dbReference>
<keyword evidence="1" id="KW-1133">Transmembrane helix</keyword>
<gene>
    <name evidence="3" type="ORF">GDO86_018993</name>
</gene>
<evidence type="ECO:0000313" key="3">
    <source>
        <dbReference type="EMBL" id="KAG8431355.1"/>
    </source>
</evidence>
<reference evidence="3" key="1">
    <citation type="thesis" date="2020" institute="ProQuest LLC" country="789 East Eisenhower Parkway, Ann Arbor, MI, USA">
        <title>Comparative Genomics and Chromosome Evolution.</title>
        <authorList>
            <person name="Mudd A.B."/>
        </authorList>
    </citation>
    <scope>NUCLEOTIDE SEQUENCE</scope>
    <source>
        <strain evidence="3">Female2</strain>
        <tissue evidence="3">Blood</tissue>
    </source>
</reference>
<keyword evidence="1" id="KW-0472">Membrane</keyword>
<organism evidence="3 4">
    <name type="scientific">Hymenochirus boettgeri</name>
    <name type="common">Congo dwarf clawed frog</name>
    <dbReference type="NCBI Taxonomy" id="247094"/>
    <lineage>
        <taxon>Eukaryota</taxon>
        <taxon>Metazoa</taxon>
        <taxon>Chordata</taxon>
        <taxon>Craniata</taxon>
        <taxon>Vertebrata</taxon>
        <taxon>Euteleostomi</taxon>
        <taxon>Amphibia</taxon>
        <taxon>Batrachia</taxon>
        <taxon>Anura</taxon>
        <taxon>Pipoidea</taxon>
        <taxon>Pipidae</taxon>
        <taxon>Pipinae</taxon>
        <taxon>Hymenochirus</taxon>
    </lineage>
</organism>
<keyword evidence="1" id="KW-0812">Transmembrane</keyword>
<feature type="transmembrane region" description="Helical" evidence="1">
    <location>
        <begin position="6"/>
        <end position="24"/>
    </location>
</feature>
<accession>A0A8T2IEF7</accession>
<dbReference type="Pfam" id="PF16746">
    <property type="entry name" value="BAR_3"/>
    <property type="match status" value="1"/>
</dbReference>
<evidence type="ECO:0000313" key="4">
    <source>
        <dbReference type="Proteomes" id="UP000812440"/>
    </source>
</evidence>
<comment type="caution">
    <text evidence="3">The sequence shown here is derived from an EMBL/GenBank/DDBJ whole genome shotgun (WGS) entry which is preliminary data.</text>
</comment>
<protein>
    <recommendedName>
        <fullName evidence="2">BAR domain-containing protein</fullName>
    </recommendedName>
</protein>
<name>A0A8T2IEF7_9PIPI</name>
<dbReference type="InterPro" id="IPR027267">
    <property type="entry name" value="AH/BAR_dom_sf"/>
</dbReference>
<dbReference type="Gene3D" id="1.20.1270.60">
    <property type="entry name" value="Arfaptin homology (AH) domain/BAR domain"/>
    <property type="match status" value="1"/>
</dbReference>